<dbReference type="EMBL" id="JACXAH010000003">
    <property type="protein sequence ID" value="MBD1371396.1"/>
    <property type="molecule type" value="Genomic_DNA"/>
</dbReference>
<sequence>MAKPLLIFSHIPKTGGTTMRRIVDRVVPKQYQFECDQRMRDLKRLMLLPPDKKSNIRLIYGHCLFGVHQLIRRPYTYITMLRHPVDLIISYYHYIRNTHTHRWFHKVKSMSFEEFIHIKSPAQLVHPVNNMQTQYISGMKGTNTPSLAIAKKNIHNHYLFVGTTELYAESIFLLNQKLGWPLYAYTKMNVNKNKSTTPITKNLINIIKQKNAIDCALYAYCKTNLETQIEKLSLSSKNKMQDFVDFHR</sequence>
<dbReference type="Gene3D" id="3.40.50.300">
    <property type="entry name" value="P-loop containing nucleotide triphosphate hydrolases"/>
    <property type="match status" value="1"/>
</dbReference>
<dbReference type="GO" id="GO:0009247">
    <property type="term" value="P:glycolipid biosynthetic process"/>
    <property type="evidence" value="ECO:0007669"/>
    <property type="project" value="InterPro"/>
</dbReference>
<dbReference type="InterPro" id="IPR053259">
    <property type="entry name" value="Golvesin-related_Golgi"/>
</dbReference>
<dbReference type="InterPro" id="IPR027417">
    <property type="entry name" value="P-loop_NTPase"/>
</dbReference>
<evidence type="ECO:0000256" key="4">
    <source>
        <dbReference type="ARBA" id="ARBA00022968"/>
    </source>
</evidence>
<dbReference type="Proteomes" id="UP000661691">
    <property type="component" value="Unassembled WGS sequence"/>
</dbReference>
<evidence type="ECO:0000256" key="1">
    <source>
        <dbReference type="ARBA" id="ARBA00004323"/>
    </source>
</evidence>
<evidence type="ECO:0000256" key="8">
    <source>
        <dbReference type="ARBA" id="ARBA00023180"/>
    </source>
</evidence>
<name>A0A926N5Z3_9BACL</name>
<keyword evidence="8" id="KW-0325">Glycoprotein</keyword>
<dbReference type="Pfam" id="PF06990">
    <property type="entry name" value="Gal-3-0_sulfotr"/>
    <property type="match status" value="1"/>
</dbReference>
<dbReference type="SUPFAM" id="SSF52540">
    <property type="entry name" value="P-loop containing nucleoside triphosphate hydrolases"/>
    <property type="match status" value="1"/>
</dbReference>
<keyword evidence="10" id="KW-1185">Reference proteome</keyword>
<proteinExistence type="predicted"/>
<dbReference type="RefSeq" id="WP_191140094.1">
    <property type="nucleotide sequence ID" value="NZ_JACXAG020000002.1"/>
</dbReference>
<keyword evidence="5" id="KW-1133">Transmembrane helix</keyword>
<keyword evidence="4" id="KW-0735">Signal-anchor</keyword>
<dbReference type="AlphaFoldDB" id="A0A926N5Z3"/>
<evidence type="ECO:0000256" key="3">
    <source>
        <dbReference type="ARBA" id="ARBA00022692"/>
    </source>
</evidence>
<comment type="subcellular location">
    <subcellularLocation>
        <location evidence="1">Golgi apparatus membrane</location>
        <topology evidence="1">Single-pass type II membrane protein</topology>
    </subcellularLocation>
</comment>
<evidence type="ECO:0000313" key="9">
    <source>
        <dbReference type="EMBL" id="MBD1371396.1"/>
    </source>
</evidence>
<evidence type="ECO:0000256" key="7">
    <source>
        <dbReference type="ARBA" id="ARBA00023136"/>
    </source>
</evidence>
<dbReference type="InterPro" id="IPR009729">
    <property type="entry name" value="Gal-3-0_sulfotransfrase"/>
</dbReference>
<keyword evidence="2" id="KW-0808">Transferase</keyword>
<organism evidence="9 10">
    <name type="scientific">Polycladospora coralii</name>
    <dbReference type="NCBI Taxonomy" id="2771432"/>
    <lineage>
        <taxon>Bacteria</taxon>
        <taxon>Bacillati</taxon>
        <taxon>Bacillota</taxon>
        <taxon>Bacilli</taxon>
        <taxon>Bacillales</taxon>
        <taxon>Thermoactinomycetaceae</taxon>
        <taxon>Polycladospora</taxon>
    </lineage>
</organism>
<keyword evidence="6" id="KW-0333">Golgi apparatus</keyword>
<evidence type="ECO:0000256" key="6">
    <source>
        <dbReference type="ARBA" id="ARBA00023034"/>
    </source>
</evidence>
<keyword evidence="7" id="KW-0472">Membrane</keyword>
<dbReference type="GO" id="GO:0016020">
    <property type="term" value="C:membrane"/>
    <property type="evidence" value="ECO:0007669"/>
    <property type="project" value="InterPro"/>
</dbReference>
<keyword evidence="3" id="KW-0812">Transmembrane</keyword>
<evidence type="ECO:0000313" key="10">
    <source>
        <dbReference type="Proteomes" id="UP000661691"/>
    </source>
</evidence>
<gene>
    <name evidence="9" type="ORF">IC620_03385</name>
</gene>
<comment type="caution">
    <text evidence="9">The sequence shown here is derived from an EMBL/GenBank/DDBJ whole genome shotgun (WGS) entry which is preliminary data.</text>
</comment>
<dbReference type="PANTHER" id="PTHR32301:SF6">
    <property type="entry name" value="GOLVESIN-RELATED"/>
    <property type="match status" value="1"/>
</dbReference>
<evidence type="ECO:0000256" key="5">
    <source>
        <dbReference type="ARBA" id="ARBA00022989"/>
    </source>
</evidence>
<reference evidence="9" key="1">
    <citation type="submission" date="2020-09" db="EMBL/GenBank/DDBJ databases">
        <title>A novel bacterium of genus Hazenella, isolated from South China Sea.</title>
        <authorList>
            <person name="Huang H."/>
            <person name="Mo K."/>
            <person name="Hu Y."/>
        </authorList>
    </citation>
    <scope>NUCLEOTIDE SEQUENCE</scope>
    <source>
        <strain evidence="9">IB182357</strain>
    </source>
</reference>
<protein>
    <submittedName>
        <fullName evidence="9">Sulfotransferase family 2 domain-containing protein</fullName>
    </submittedName>
</protein>
<dbReference type="GO" id="GO:0001733">
    <property type="term" value="F:galactosylceramide sulfotransferase activity"/>
    <property type="evidence" value="ECO:0007669"/>
    <property type="project" value="InterPro"/>
</dbReference>
<accession>A0A926N5Z3</accession>
<dbReference type="PANTHER" id="PTHR32301">
    <property type="entry name" value="COUNTIN RECEPTOR CNR3-RELATED"/>
    <property type="match status" value="1"/>
</dbReference>
<evidence type="ECO:0000256" key="2">
    <source>
        <dbReference type="ARBA" id="ARBA00022679"/>
    </source>
</evidence>